<evidence type="ECO:0000256" key="1">
    <source>
        <dbReference type="ARBA" id="ARBA00022723"/>
    </source>
</evidence>
<feature type="zinc finger region" description="C3H1-type" evidence="5">
    <location>
        <begin position="138"/>
        <end position="165"/>
    </location>
</feature>
<dbReference type="GO" id="GO:0008270">
    <property type="term" value="F:zinc ion binding"/>
    <property type="evidence" value="ECO:0007669"/>
    <property type="project" value="UniProtKB-KW"/>
</dbReference>
<evidence type="ECO:0000256" key="6">
    <source>
        <dbReference type="SAM" id="MobiDB-lite"/>
    </source>
</evidence>
<protein>
    <recommendedName>
        <fullName evidence="11">Cleavage and polyadenylation specificity factor subunit 4</fullName>
    </recommendedName>
</protein>
<dbReference type="SMART" id="SM00356">
    <property type="entry name" value="ZnF_C3H1"/>
    <property type="match status" value="4"/>
</dbReference>
<dbReference type="PANTHER" id="PTHR12675">
    <property type="entry name" value="MUSCLEBLIND-LIKE PROTEIN"/>
    <property type="match status" value="1"/>
</dbReference>
<dbReference type="InterPro" id="IPR036875">
    <property type="entry name" value="Znf_CCHC_sf"/>
</dbReference>
<keyword evidence="10" id="KW-1185">Reference proteome</keyword>
<feature type="region of interest" description="Disordered" evidence="6">
    <location>
        <begin position="46"/>
        <end position="94"/>
    </location>
</feature>
<accession>A0AAE0L0L5</accession>
<feature type="compositionally biased region" description="Low complexity" evidence="6">
    <location>
        <begin position="271"/>
        <end position="283"/>
    </location>
</feature>
<dbReference type="InterPro" id="IPR036855">
    <property type="entry name" value="Znf_CCCH_sf"/>
</dbReference>
<dbReference type="GO" id="GO:0003723">
    <property type="term" value="F:RNA binding"/>
    <property type="evidence" value="ECO:0007669"/>
    <property type="project" value="TreeGrafter"/>
</dbReference>
<dbReference type="InterPro" id="IPR000571">
    <property type="entry name" value="Znf_CCCH"/>
</dbReference>
<evidence type="ECO:0000313" key="10">
    <source>
        <dbReference type="Proteomes" id="UP001190700"/>
    </source>
</evidence>
<evidence type="ECO:0000313" key="9">
    <source>
        <dbReference type="EMBL" id="KAK3267335.1"/>
    </source>
</evidence>
<evidence type="ECO:0000256" key="2">
    <source>
        <dbReference type="ARBA" id="ARBA00022737"/>
    </source>
</evidence>
<feature type="zinc finger region" description="C3H1-type" evidence="5">
    <location>
        <begin position="109"/>
        <end position="131"/>
    </location>
</feature>
<reference evidence="9 10" key="1">
    <citation type="journal article" date="2015" name="Genome Biol. Evol.">
        <title>Comparative Genomics of a Bacterivorous Green Alga Reveals Evolutionary Causalities and Consequences of Phago-Mixotrophic Mode of Nutrition.</title>
        <authorList>
            <person name="Burns J.A."/>
            <person name="Paasch A."/>
            <person name="Narechania A."/>
            <person name="Kim E."/>
        </authorList>
    </citation>
    <scope>NUCLEOTIDE SEQUENCE [LARGE SCALE GENOMIC DNA]</scope>
    <source>
        <strain evidence="9 10">PLY_AMNH</strain>
    </source>
</reference>
<dbReference type="EMBL" id="LGRX02012468">
    <property type="protein sequence ID" value="KAK3267335.1"/>
    <property type="molecule type" value="Genomic_DNA"/>
</dbReference>
<dbReference type="PANTHER" id="PTHR12675:SF12">
    <property type="entry name" value="PROTEIN MUSCLEBLIND"/>
    <property type="match status" value="1"/>
</dbReference>
<feature type="compositionally biased region" description="Low complexity" evidence="6">
    <location>
        <begin position="79"/>
        <end position="94"/>
    </location>
</feature>
<evidence type="ECO:0008006" key="11">
    <source>
        <dbReference type="Google" id="ProtNLM"/>
    </source>
</evidence>
<evidence type="ECO:0000256" key="4">
    <source>
        <dbReference type="ARBA" id="ARBA00022833"/>
    </source>
</evidence>
<dbReference type="Gene3D" id="3.30.1370.210">
    <property type="match status" value="2"/>
</dbReference>
<dbReference type="SUPFAM" id="SSF90229">
    <property type="entry name" value="CCCH zinc finger"/>
    <property type="match status" value="1"/>
</dbReference>
<keyword evidence="1 5" id="KW-0479">Metal-binding</keyword>
<dbReference type="SUPFAM" id="SSF57756">
    <property type="entry name" value="Retrovirus zinc finger-like domains"/>
    <property type="match status" value="1"/>
</dbReference>
<dbReference type="AlphaFoldDB" id="A0AAE0L0L5"/>
<gene>
    <name evidence="9" type="ORF">CYMTET_24100</name>
</gene>
<keyword evidence="4 5" id="KW-0862">Zinc</keyword>
<dbReference type="InterPro" id="IPR001878">
    <property type="entry name" value="Znf_CCHC"/>
</dbReference>
<feature type="domain" description="C3H1-type" evidence="7">
    <location>
        <begin position="109"/>
        <end position="131"/>
    </location>
</feature>
<dbReference type="Proteomes" id="UP001190700">
    <property type="component" value="Unassembled WGS sequence"/>
</dbReference>
<feature type="zinc finger region" description="C3H1-type" evidence="5">
    <location>
        <begin position="207"/>
        <end position="234"/>
    </location>
</feature>
<feature type="non-terminal residue" evidence="9">
    <location>
        <position position="369"/>
    </location>
</feature>
<feature type="domain" description="C3H1-type" evidence="7">
    <location>
        <begin position="172"/>
        <end position="198"/>
    </location>
</feature>
<keyword evidence="2" id="KW-0677">Repeat</keyword>
<feature type="compositionally biased region" description="Basic and acidic residues" evidence="6">
    <location>
        <begin position="61"/>
        <end position="78"/>
    </location>
</feature>
<evidence type="ECO:0000259" key="7">
    <source>
        <dbReference type="PROSITE" id="PS50103"/>
    </source>
</evidence>
<feature type="region of interest" description="Disordered" evidence="6">
    <location>
        <begin position="271"/>
        <end position="302"/>
    </location>
</feature>
<feature type="domain" description="C3H1-type" evidence="7">
    <location>
        <begin position="138"/>
        <end position="165"/>
    </location>
</feature>
<feature type="zinc finger region" description="C3H1-type" evidence="5">
    <location>
        <begin position="172"/>
        <end position="198"/>
    </location>
</feature>
<proteinExistence type="predicted"/>
<keyword evidence="3 5" id="KW-0863">Zinc-finger</keyword>
<sequence>MLKPSINGAVIQTFGSELSGLRTAMTSEACTNCGLAGHARSNCPRPKGGGFAPANAQAAAKETKSKEKEKQPKKDAQKKASANRPAAAPSSVPAGASAMPYAPLDGGGVCFDFTKGKCTRGEGCRFSHDLSLASAPAQSKGGICFDFTKGQCNRGETCRFSHDMPTSAPVVKNAGICFDFTRGVCMRGEMCRFSHDMNVARTSQAAASTRGICFDFAKGQCTRGVGCRFSHDLSAEGGPGAAGARAALGAAQGPGLGTAPVAAMVQPSGAIPTPQQQQQQPAAGAGGGPSPPLSGSPGAGGGMSFAAMAGRLAATDTEEAVRARSAAVEVPGNVGAGGVGPGVAATPMVPVTIPGGGGLYNTATPTVIQ</sequence>
<evidence type="ECO:0000259" key="8">
    <source>
        <dbReference type="PROSITE" id="PS50158"/>
    </source>
</evidence>
<evidence type="ECO:0000256" key="3">
    <source>
        <dbReference type="ARBA" id="ARBA00022771"/>
    </source>
</evidence>
<evidence type="ECO:0000256" key="5">
    <source>
        <dbReference type="PROSITE-ProRule" id="PRU00723"/>
    </source>
</evidence>
<dbReference type="PROSITE" id="PS50158">
    <property type="entry name" value="ZF_CCHC"/>
    <property type="match status" value="1"/>
</dbReference>
<name>A0AAE0L0L5_9CHLO</name>
<dbReference type="GO" id="GO:0043484">
    <property type="term" value="P:regulation of RNA splicing"/>
    <property type="evidence" value="ECO:0007669"/>
    <property type="project" value="TreeGrafter"/>
</dbReference>
<feature type="domain" description="C3H1-type" evidence="7">
    <location>
        <begin position="207"/>
        <end position="234"/>
    </location>
</feature>
<organism evidence="9 10">
    <name type="scientific">Cymbomonas tetramitiformis</name>
    <dbReference type="NCBI Taxonomy" id="36881"/>
    <lineage>
        <taxon>Eukaryota</taxon>
        <taxon>Viridiplantae</taxon>
        <taxon>Chlorophyta</taxon>
        <taxon>Pyramimonadophyceae</taxon>
        <taxon>Pyramimonadales</taxon>
        <taxon>Pyramimonadaceae</taxon>
        <taxon>Cymbomonas</taxon>
    </lineage>
</organism>
<dbReference type="PROSITE" id="PS50103">
    <property type="entry name" value="ZF_C3H1"/>
    <property type="match status" value="4"/>
</dbReference>
<comment type="caution">
    <text evidence="9">The sequence shown here is derived from an EMBL/GenBank/DDBJ whole genome shotgun (WGS) entry which is preliminary data.</text>
</comment>
<feature type="domain" description="CCHC-type" evidence="8">
    <location>
        <begin position="30"/>
        <end position="45"/>
    </location>
</feature>